<dbReference type="EMBL" id="CP029210">
    <property type="protein sequence ID" value="AWI52376.1"/>
    <property type="molecule type" value="Genomic_DNA"/>
</dbReference>
<keyword evidence="2 5" id="KW-0808">Transferase</keyword>
<dbReference type="CDD" id="cd00751">
    <property type="entry name" value="thiolase"/>
    <property type="match status" value="1"/>
</dbReference>
<dbReference type="Pfam" id="PF02803">
    <property type="entry name" value="Thiolase_C"/>
    <property type="match status" value="1"/>
</dbReference>
<dbReference type="InterPro" id="IPR020617">
    <property type="entry name" value="Thiolase_C"/>
</dbReference>
<dbReference type="GO" id="GO:0003985">
    <property type="term" value="F:acetyl-CoA C-acetyltransferase activity"/>
    <property type="evidence" value="ECO:0007669"/>
    <property type="project" value="UniProtKB-EC"/>
</dbReference>
<dbReference type="NCBIfam" id="TIGR01930">
    <property type="entry name" value="AcCoA-C-Actrans"/>
    <property type="match status" value="1"/>
</dbReference>
<feature type="active site" description="Proton acceptor" evidence="4">
    <location>
        <position position="379"/>
    </location>
</feature>
<evidence type="ECO:0000256" key="1">
    <source>
        <dbReference type="ARBA" id="ARBA00010982"/>
    </source>
</evidence>
<dbReference type="Proteomes" id="UP000244892">
    <property type="component" value="Chromosome"/>
</dbReference>
<evidence type="ECO:0000256" key="3">
    <source>
        <dbReference type="ARBA" id="ARBA00023315"/>
    </source>
</evidence>
<dbReference type="InterPro" id="IPR016039">
    <property type="entry name" value="Thiolase-like"/>
</dbReference>
<evidence type="ECO:0000256" key="5">
    <source>
        <dbReference type="RuleBase" id="RU003557"/>
    </source>
</evidence>
<dbReference type="PROSITE" id="PS00098">
    <property type="entry name" value="THIOLASE_1"/>
    <property type="match status" value="1"/>
</dbReference>
<dbReference type="PIRSF" id="PIRSF000429">
    <property type="entry name" value="Ac-CoA_Ac_transf"/>
    <property type="match status" value="1"/>
</dbReference>
<dbReference type="EC" id="2.3.1.9" evidence="8"/>
<dbReference type="AlphaFoldDB" id="A0A2U8FPY8"/>
<evidence type="ECO:0000259" key="6">
    <source>
        <dbReference type="Pfam" id="PF00108"/>
    </source>
</evidence>
<organism evidence="8 9">
    <name type="scientific">Aquabacterium olei</name>
    <dbReference type="NCBI Taxonomy" id="1296669"/>
    <lineage>
        <taxon>Bacteria</taxon>
        <taxon>Pseudomonadati</taxon>
        <taxon>Pseudomonadota</taxon>
        <taxon>Betaproteobacteria</taxon>
        <taxon>Burkholderiales</taxon>
        <taxon>Aquabacterium</taxon>
    </lineage>
</organism>
<dbReference type="PANTHER" id="PTHR18919:SF138">
    <property type="entry name" value="ACETYL-COA C-ACETYLTRANSFERASE"/>
    <property type="match status" value="1"/>
</dbReference>
<dbReference type="InterPro" id="IPR002155">
    <property type="entry name" value="Thiolase"/>
</dbReference>
<dbReference type="Gene3D" id="3.40.47.10">
    <property type="match status" value="2"/>
</dbReference>
<dbReference type="RefSeq" id="WP_109034367.1">
    <property type="nucleotide sequence ID" value="NZ_CP029210.1"/>
</dbReference>
<keyword evidence="3 5" id="KW-0012">Acyltransferase</keyword>
<evidence type="ECO:0000256" key="4">
    <source>
        <dbReference type="PIRSR" id="PIRSR000429-1"/>
    </source>
</evidence>
<dbReference type="InterPro" id="IPR020616">
    <property type="entry name" value="Thiolase_N"/>
</dbReference>
<sequence length="394" mass="41043">MQDDIVILAARRTPIGALMGRLAEVSAPQLGASAIRAALDDSRAPAEAVDEVLMGCCLMAGLGQAPARQALLGAGLPASVPATTLTKMCGSGMKAVMLAHDALCAGNGTLYVAGGMESMSRAPHLLPAARRGQRLGHGATLDHMLRDGLEDAYDGQLMGVHAERMAREAGLTRDDLDAVALRSVRLARDAVQRGLFADEIVPVLLPGSSTTDLALQEDETPATCQPEKVPRLRPAFAPDGVITAASSASISDGAAALVLSTASRAAAEGWPMMARIVAHATVAGEPGRFAEAPVHAIRKVLQRADWQVSDVDLFEVNEAFAVVPLLVQRAFGIPEEHLNVRGSACALGHPIGATGARILVTLLHALRQRDQRRGVASLCIGGGEATAMAIERLD</sequence>
<dbReference type="SUPFAM" id="SSF53901">
    <property type="entry name" value="Thiolase-like"/>
    <property type="match status" value="2"/>
</dbReference>
<feature type="domain" description="Thiolase C-terminal" evidence="7">
    <location>
        <begin position="272"/>
        <end position="392"/>
    </location>
</feature>
<feature type="domain" description="Thiolase N-terminal" evidence="6">
    <location>
        <begin position="5"/>
        <end position="262"/>
    </location>
</feature>
<feature type="active site" description="Acyl-thioester intermediate" evidence="4">
    <location>
        <position position="89"/>
    </location>
</feature>
<gene>
    <name evidence="8" type="ORF">DEH84_02235</name>
</gene>
<accession>A0A2U8FPY8</accession>
<dbReference type="InterPro" id="IPR020615">
    <property type="entry name" value="Thiolase_acyl_enz_int_AS"/>
</dbReference>
<dbReference type="Pfam" id="PF00108">
    <property type="entry name" value="Thiolase_N"/>
    <property type="match status" value="1"/>
</dbReference>
<reference evidence="8 9" key="1">
    <citation type="submission" date="2018-05" db="EMBL/GenBank/DDBJ databases">
        <title>complete genome sequence of Aquabacterium olei NBRC 110486.</title>
        <authorList>
            <person name="Tang B."/>
            <person name="Chang J."/>
            <person name="Zhang L."/>
            <person name="Yang H."/>
        </authorList>
    </citation>
    <scope>NUCLEOTIDE SEQUENCE [LARGE SCALE GENOMIC DNA]</scope>
    <source>
        <strain evidence="8 9">NBRC 110486</strain>
    </source>
</reference>
<name>A0A2U8FPY8_9BURK</name>
<evidence type="ECO:0000313" key="9">
    <source>
        <dbReference type="Proteomes" id="UP000244892"/>
    </source>
</evidence>
<dbReference type="PANTHER" id="PTHR18919">
    <property type="entry name" value="ACETYL-COA C-ACYLTRANSFERASE"/>
    <property type="match status" value="1"/>
</dbReference>
<protein>
    <submittedName>
        <fullName evidence="8">Acetyl-CoA C-acetyltransferase</fullName>
        <ecNumber evidence="8">2.3.1.9</ecNumber>
    </submittedName>
</protein>
<dbReference type="OrthoDB" id="9764638at2"/>
<evidence type="ECO:0000313" key="8">
    <source>
        <dbReference type="EMBL" id="AWI52376.1"/>
    </source>
</evidence>
<keyword evidence="9" id="KW-1185">Reference proteome</keyword>
<comment type="similarity">
    <text evidence="1 5">Belongs to the thiolase-like superfamily. Thiolase family.</text>
</comment>
<dbReference type="PROSITE" id="PS00099">
    <property type="entry name" value="THIOLASE_3"/>
    <property type="match status" value="1"/>
</dbReference>
<evidence type="ECO:0000259" key="7">
    <source>
        <dbReference type="Pfam" id="PF02803"/>
    </source>
</evidence>
<dbReference type="InterPro" id="IPR020610">
    <property type="entry name" value="Thiolase_AS"/>
</dbReference>
<proteinExistence type="inferred from homology"/>
<evidence type="ECO:0000256" key="2">
    <source>
        <dbReference type="ARBA" id="ARBA00022679"/>
    </source>
</evidence>
<feature type="active site" description="Proton acceptor" evidence="4">
    <location>
        <position position="349"/>
    </location>
</feature>
<dbReference type="KEGG" id="aon:DEH84_02235"/>